<comment type="similarity">
    <text evidence="2">Belongs to the peptidase M20A family.</text>
</comment>
<comment type="caution">
    <text evidence="9">The sequence shown here is derived from an EMBL/GenBank/DDBJ whole genome shotgun (WGS) entry which is preliminary data.</text>
</comment>
<keyword evidence="5" id="KW-0378">Hydrolase</keyword>
<dbReference type="InterPro" id="IPR036264">
    <property type="entry name" value="Bact_exopeptidase_dim_dom"/>
</dbReference>
<reference evidence="9 10" key="1">
    <citation type="journal article" date="2011" name="EMBO J.">
        <title>Structural diversity of bacterial flagellar motors.</title>
        <authorList>
            <person name="Chen S."/>
            <person name="Beeby M."/>
            <person name="Murphy G.E."/>
            <person name="Leadbetter J.R."/>
            <person name="Hendrixson D.R."/>
            <person name="Briegel A."/>
            <person name="Li Z."/>
            <person name="Shi J."/>
            <person name="Tocheva E.I."/>
            <person name="Muller A."/>
            <person name="Dobro M.J."/>
            <person name="Jensen G.J."/>
        </authorList>
    </citation>
    <scope>NUCLEOTIDE SEQUENCE [LARGE SCALE GENOMIC DNA]</scope>
    <source>
        <strain evidence="9 10">DSM 6540</strain>
    </source>
</reference>
<accession>F7NGA0</accession>
<dbReference type="STRING" id="1009370.ALO_05433"/>
<gene>
    <name evidence="9" type="ORF">ALO_05433</name>
</gene>
<dbReference type="GO" id="GO:0006526">
    <property type="term" value="P:L-arginine biosynthetic process"/>
    <property type="evidence" value="ECO:0007669"/>
    <property type="project" value="TreeGrafter"/>
</dbReference>
<dbReference type="SUPFAM" id="SSF53187">
    <property type="entry name" value="Zn-dependent exopeptidases"/>
    <property type="match status" value="1"/>
</dbReference>
<organism evidence="9 10">
    <name type="scientific">Acetonema longum DSM 6540</name>
    <dbReference type="NCBI Taxonomy" id="1009370"/>
    <lineage>
        <taxon>Bacteria</taxon>
        <taxon>Bacillati</taxon>
        <taxon>Bacillota</taxon>
        <taxon>Negativicutes</taxon>
        <taxon>Acetonemataceae</taxon>
        <taxon>Acetonema</taxon>
    </lineage>
</organism>
<evidence type="ECO:0000256" key="2">
    <source>
        <dbReference type="ARBA" id="ARBA00006247"/>
    </source>
</evidence>
<evidence type="ECO:0000256" key="8">
    <source>
        <dbReference type="ARBA" id="ARBA00023049"/>
    </source>
</evidence>
<sequence length="458" mass="49677">MLNFAAEAEKYRQEFVALLDQWIRIPSVYSDAAAPAGMPFGREVAQAMEWFISQGREAGFATKAVDGYAAHVEYGSGGEYVCAFGHCDVVPAGGGWSGDPFRLAKQGDRLIGRGVIDDKGPLLAAFLALKIIRDQGLPLKRRIRIVAGGDEESGFRCIRHYFQREPKPAYGFTPDAKFPVINGEKGGLTLEISGGVADSGLLIRGGEVHNTIPGSVTVMNCSADPAMLEQFVKAENLNLEYIRDENTVRGFRLIGQGGHSSKPEQANNPVEKVFRLLASVGEAGRLKDLVPLFGGDNRDGMLFGLDQQGRCGSLTLVPTILRLEGGRLNLTLSIRYPENTGMAEILEKMRRYFNHHGLAGYSITAGNNKRPHYVEADSSWVKKLYNVYVKHTGDTRHPIRVTSAGTYAAEMGNAVVFGGEFPDGSAGNAHMAGEYGSEAAFIKAIGIYAEALWELGNL</sequence>
<comment type="cofactor">
    <cofactor evidence="1">
        <name>Zn(2+)</name>
        <dbReference type="ChEBI" id="CHEBI:29105"/>
    </cofactor>
</comment>
<dbReference type="PANTHER" id="PTHR43808">
    <property type="entry name" value="ACETYLORNITHINE DEACETYLASE"/>
    <property type="match status" value="1"/>
</dbReference>
<dbReference type="AlphaFoldDB" id="F7NGA0"/>
<keyword evidence="6" id="KW-0862">Zinc</keyword>
<name>F7NGA0_9FIRM</name>
<dbReference type="Gene3D" id="3.30.70.360">
    <property type="match status" value="2"/>
</dbReference>
<dbReference type="GO" id="GO:0008270">
    <property type="term" value="F:zinc ion binding"/>
    <property type="evidence" value="ECO:0007669"/>
    <property type="project" value="InterPro"/>
</dbReference>
<evidence type="ECO:0000256" key="4">
    <source>
        <dbReference type="ARBA" id="ARBA00022723"/>
    </source>
</evidence>
<keyword evidence="7" id="KW-0224">Dipeptidase</keyword>
<dbReference type="InterPro" id="IPR002933">
    <property type="entry name" value="Peptidase_M20"/>
</dbReference>
<dbReference type="PANTHER" id="PTHR43808:SF31">
    <property type="entry name" value="N-ACETYL-L-CITRULLINE DEACETYLASE"/>
    <property type="match status" value="1"/>
</dbReference>
<dbReference type="SUPFAM" id="SSF55031">
    <property type="entry name" value="Bacterial exopeptidase dimerisation domain"/>
    <property type="match status" value="1"/>
</dbReference>
<evidence type="ECO:0000256" key="6">
    <source>
        <dbReference type="ARBA" id="ARBA00022833"/>
    </source>
</evidence>
<evidence type="ECO:0000256" key="5">
    <source>
        <dbReference type="ARBA" id="ARBA00022801"/>
    </source>
</evidence>
<dbReference type="GO" id="GO:0008777">
    <property type="term" value="F:acetylornithine deacetylase activity"/>
    <property type="evidence" value="ECO:0007669"/>
    <property type="project" value="TreeGrafter"/>
</dbReference>
<dbReference type="InterPro" id="IPR050072">
    <property type="entry name" value="Peptidase_M20A"/>
</dbReference>
<proteinExistence type="inferred from homology"/>
<keyword evidence="4" id="KW-0479">Metal-binding</keyword>
<keyword evidence="10" id="KW-1185">Reference proteome</keyword>
<dbReference type="GO" id="GO:0016805">
    <property type="term" value="F:dipeptidase activity"/>
    <property type="evidence" value="ECO:0007669"/>
    <property type="project" value="UniProtKB-KW"/>
</dbReference>
<evidence type="ECO:0000313" key="10">
    <source>
        <dbReference type="Proteomes" id="UP000003240"/>
    </source>
</evidence>
<evidence type="ECO:0000256" key="7">
    <source>
        <dbReference type="ARBA" id="ARBA00022997"/>
    </source>
</evidence>
<keyword evidence="8" id="KW-0482">Metalloprotease</keyword>
<dbReference type="eggNOG" id="COG0624">
    <property type="taxonomic scope" value="Bacteria"/>
</dbReference>
<dbReference type="InterPro" id="IPR010964">
    <property type="entry name" value="M20A_pepV-rel"/>
</dbReference>
<evidence type="ECO:0000313" key="9">
    <source>
        <dbReference type="EMBL" id="EGO65018.1"/>
    </source>
</evidence>
<dbReference type="Pfam" id="PF01546">
    <property type="entry name" value="Peptidase_M20"/>
    <property type="match status" value="1"/>
</dbReference>
<dbReference type="Gene3D" id="3.40.630.10">
    <property type="entry name" value="Zn peptidases"/>
    <property type="match status" value="1"/>
</dbReference>
<keyword evidence="3" id="KW-0645">Protease</keyword>
<dbReference type="NCBIfam" id="TIGR01887">
    <property type="entry name" value="dipeptidaselike"/>
    <property type="match status" value="1"/>
</dbReference>
<evidence type="ECO:0000256" key="1">
    <source>
        <dbReference type="ARBA" id="ARBA00001947"/>
    </source>
</evidence>
<protein>
    <submittedName>
        <fullName evidence="9">Putative peptidase</fullName>
    </submittedName>
</protein>
<dbReference type="Proteomes" id="UP000003240">
    <property type="component" value="Unassembled WGS sequence"/>
</dbReference>
<dbReference type="GO" id="GO:0006508">
    <property type="term" value="P:proteolysis"/>
    <property type="evidence" value="ECO:0007669"/>
    <property type="project" value="UniProtKB-KW"/>
</dbReference>
<evidence type="ECO:0000256" key="3">
    <source>
        <dbReference type="ARBA" id="ARBA00022670"/>
    </source>
</evidence>
<dbReference type="EMBL" id="AFGF01000040">
    <property type="protein sequence ID" value="EGO65018.1"/>
    <property type="molecule type" value="Genomic_DNA"/>
</dbReference>
<dbReference type="GO" id="GO:0008237">
    <property type="term" value="F:metallopeptidase activity"/>
    <property type="evidence" value="ECO:0007669"/>
    <property type="project" value="UniProtKB-KW"/>
</dbReference>
<dbReference type="RefSeq" id="WP_004093578.1">
    <property type="nucleotide sequence ID" value="NZ_AFGF01000040.1"/>
</dbReference>